<gene>
    <name evidence="1" type="ORF">GCM10011591_45140</name>
</gene>
<dbReference type="AlphaFoldDB" id="A0A917VEM5"/>
<sequence length="197" mass="21700">MPISFDIRGMQQLDASTWGDPATRDVVALTYVDGVPDLPAPLEDLKRLRRRLAHHHGRTGCLIEAFVVWVDSLPALLRVEKTPLPGSQSGLVFAASIVVPKDRCSAVFQILCPETDAPGVREAVVGAQVVDDEMYPEHPYAPGLRGALPYAYSDDIRFDDAFPDHPLTRARRWIADTVPHVRVDPGFATLPPFVRGI</sequence>
<protein>
    <submittedName>
        <fullName evidence="1">Uncharacterized protein</fullName>
    </submittedName>
</protein>
<reference evidence="1" key="2">
    <citation type="submission" date="2020-09" db="EMBL/GenBank/DDBJ databases">
        <authorList>
            <person name="Sun Q."/>
            <person name="Zhou Y."/>
        </authorList>
    </citation>
    <scope>NUCLEOTIDE SEQUENCE</scope>
    <source>
        <strain evidence="1">CGMCC 4.7278</strain>
    </source>
</reference>
<organism evidence="1 2">
    <name type="scientific">Nocardia camponoti</name>
    <dbReference type="NCBI Taxonomy" id="1616106"/>
    <lineage>
        <taxon>Bacteria</taxon>
        <taxon>Bacillati</taxon>
        <taxon>Actinomycetota</taxon>
        <taxon>Actinomycetes</taxon>
        <taxon>Mycobacteriales</taxon>
        <taxon>Nocardiaceae</taxon>
        <taxon>Nocardia</taxon>
    </lineage>
</organism>
<proteinExistence type="predicted"/>
<reference evidence="1" key="1">
    <citation type="journal article" date="2014" name="Int. J. Syst. Evol. Microbiol.">
        <title>Complete genome sequence of Corynebacterium casei LMG S-19264T (=DSM 44701T), isolated from a smear-ripened cheese.</title>
        <authorList>
            <consortium name="US DOE Joint Genome Institute (JGI-PGF)"/>
            <person name="Walter F."/>
            <person name="Albersmeier A."/>
            <person name="Kalinowski J."/>
            <person name="Ruckert C."/>
        </authorList>
    </citation>
    <scope>NUCLEOTIDE SEQUENCE</scope>
    <source>
        <strain evidence="1">CGMCC 4.7278</strain>
    </source>
</reference>
<evidence type="ECO:0000313" key="2">
    <source>
        <dbReference type="Proteomes" id="UP000612956"/>
    </source>
</evidence>
<dbReference type="RefSeq" id="WP_229684250.1">
    <property type="nucleotide sequence ID" value="NZ_BMMW01000006.1"/>
</dbReference>
<evidence type="ECO:0000313" key="1">
    <source>
        <dbReference type="EMBL" id="GGK67905.1"/>
    </source>
</evidence>
<dbReference type="EMBL" id="BMMW01000006">
    <property type="protein sequence ID" value="GGK67905.1"/>
    <property type="molecule type" value="Genomic_DNA"/>
</dbReference>
<accession>A0A917VEM5</accession>
<dbReference type="Proteomes" id="UP000612956">
    <property type="component" value="Unassembled WGS sequence"/>
</dbReference>
<name>A0A917VEM5_9NOCA</name>
<keyword evidence="2" id="KW-1185">Reference proteome</keyword>
<comment type="caution">
    <text evidence="1">The sequence shown here is derived from an EMBL/GenBank/DDBJ whole genome shotgun (WGS) entry which is preliminary data.</text>
</comment>